<organism evidence="4 5">
    <name type="scientific">Corynebacterium uterequi</name>
    <dbReference type="NCBI Taxonomy" id="1072256"/>
    <lineage>
        <taxon>Bacteria</taxon>
        <taxon>Bacillati</taxon>
        <taxon>Actinomycetota</taxon>
        <taxon>Actinomycetes</taxon>
        <taxon>Mycobacteriales</taxon>
        <taxon>Corynebacteriaceae</taxon>
        <taxon>Corynebacterium</taxon>
    </lineage>
</organism>
<dbReference type="SUPFAM" id="SSF56300">
    <property type="entry name" value="Metallo-dependent phosphatases"/>
    <property type="match status" value="1"/>
</dbReference>
<feature type="region of interest" description="Disordered" evidence="1">
    <location>
        <begin position="524"/>
        <end position="544"/>
    </location>
</feature>
<dbReference type="Proteomes" id="UP000035548">
    <property type="component" value="Chromosome"/>
</dbReference>
<evidence type="ECO:0000259" key="3">
    <source>
        <dbReference type="Pfam" id="PF16655"/>
    </source>
</evidence>
<dbReference type="AlphaFoldDB" id="A0A0G3HFH8"/>
<dbReference type="InterPro" id="IPR052900">
    <property type="entry name" value="Phospholipid_Metab_Enz"/>
</dbReference>
<evidence type="ECO:0000259" key="2">
    <source>
        <dbReference type="Pfam" id="PF09423"/>
    </source>
</evidence>
<gene>
    <name evidence="4" type="ORF">CUTER_10710</name>
</gene>
<protein>
    <submittedName>
        <fullName evidence="4">Phosphodiesterase/alkaline phosphatase D</fullName>
        <ecNumber evidence="4">3.1.3.1</ecNumber>
    </submittedName>
</protein>
<dbReference type="EC" id="3.1.3.1" evidence="4"/>
<dbReference type="Gene3D" id="3.60.21.70">
    <property type="entry name" value="PhoD-like phosphatase"/>
    <property type="match status" value="1"/>
</dbReference>
<reference evidence="4 5" key="1">
    <citation type="journal article" date="2015" name="Genome Announc.">
        <title>Virulence Factor Genes Detected in the Complete Genome Sequence of Corynebacterium uterequi DSM 45634, Isolated from the Uterus of a Maiden Mare.</title>
        <authorList>
            <person name="Ruckert C."/>
            <person name="Kriete M."/>
            <person name="Jaenicke S."/>
            <person name="Winkler A."/>
            <person name="Tauch A."/>
        </authorList>
    </citation>
    <scope>NUCLEOTIDE SEQUENCE [LARGE SCALE GENOMIC DNA]</scope>
    <source>
        <strain evidence="4 5">DSM 45634</strain>
    </source>
</reference>
<dbReference type="Pfam" id="PF16655">
    <property type="entry name" value="PhoD_N"/>
    <property type="match status" value="1"/>
</dbReference>
<keyword evidence="5" id="KW-1185">Reference proteome</keyword>
<keyword evidence="4" id="KW-0378">Hydrolase</keyword>
<evidence type="ECO:0000313" key="4">
    <source>
        <dbReference type="EMBL" id="AKK12106.1"/>
    </source>
</evidence>
<dbReference type="GO" id="GO:0004035">
    <property type="term" value="F:alkaline phosphatase activity"/>
    <property type="evidence" value="ECO:0007669"/>
    <property type="project" value="UniProtKB-EC"/>
</dbReference>
<name>A0A0G3HFH8_9CORY</name>
<proteinExistence type="predicted"/>
<sequence length="544" mass="58590">MASTLAVGGAATLATDHAHADVDPRTPGTLTPPADGGPFLHGVASGDPLPTSVVLWTRITPTPQAQPGSGRGPRVRVGWEVALDADFATVVAHGTATTGPERDHTVHVDPFTLSPDTAYFYRFTALDGPDAGATSPVGRTRTTPEDDAAVERWRLAVCSCANLEAGYFEAYRDIADRAGRGEFDAVVHLGDYIYEYATGAKVGKNGVARAFHPPHALVTRADYAARYGQYRLDPSLQRAHAALPWIVTWDDHEVADNWHADGSPDHHADQGSWADRRDGAMRAYFDWLPVRGSAPADGGRLYRTLRVGTLAELHMLDLRSYRRGPGQLLPGRAGSTIVGAEQFTWLSGKLRTSDTRWSLVGTSVMISPVSAAGLDDAVRPLLAELIGVALPVELNATMNLDQWDGYVADRHRLLEQIAADRPDGSTVFLTGDIHSEWAGVVRHGGEVIGAELVTSSVSATNVDDRLHLPKNNPVSRLAAAHLLANNGHFSHLNLDEHGYLEVVITREDVAATWWRVDDVEAEHSPLSAGPSARYGDAQLTMTPP</sequence>
<dbReference type="STRING" id="1072256.CUTER_10710"/>
<feature type="region of interest" description="Disordered" evidence="1">
    <location>
        <begin position="16"/>
        <end position="43"/>
    </location>
</feature>
<evidence type="ECO:0000256" key="1">
    <source>
        <dbReference type="SAM" id="MobiDB-lite"/>
    </source>
</evidence>
<dbReference type="InterPro" id="IPR032093">
    <property type="entry name" value="PhoD_N"/>
</dbReference>
<dbReference type="EMBL" id="CP011546">
    <property type="protein sequence ID" value="AKK12106.1"/>
    <property type="molecule type" value="Genomic_DNA"/>
</dbReference>
<dbReference type="CDD" id="cd07389">
    <property type="entry name" value="MPP_PhoD"/>
    <property type="match status" value="1"/>
</dbReference>
<dbReference type="PATRIC" id="fig|1072256.5.peg.2108"/>
<feature type="domain" description="Phospholipase D N-terminal" evidence="3">
    <location>
        <begin position="41"/>
        <end position="142"/>
    </location>
</feature>
<dbReference type="Gene3D" id="2.60.40.380">
    <property type="entry name" value="Purple acid phosphatase-like, N-terminal"/>
    <property type="match status" value="1"/>
</dbReference>
<dbReference type="InterPro" id="IPR038607">
    <property type="entry name" value="PhoD-like_sf"/>
</dbReference>
<reference evidence="5" key="2">
    <citation type="submission" date="2015-05" db="EMBL/GenBank/DDBJ databases">
        <title>Complete genome sequence of Corynebacterium uterequi DSM 45634, isolated from the uterus of a maiden mare.</title>
        <authorList>
            <person name="Ruckert C."/>
            <person name="Albersmeier A."/>
            <person name="Winkler A."/>
            <person name="Tauch A."/>
        </authorList>
    </citation>
    <scope>NUCLEOTIDE SEQUENCE [LARGE SCALE GENOMIC DNA]</scope>
    <source>
        <strain evidence="5">DSM 45634</strain>
    </source>
</reference>
<feature type="domain" description="PhoD-like phosphatase metallophosphatase" evidence="2">
    <location>
        <begin position="155"/>
        <end position="513"/>
    </location>
</feature>
<dbReference type="KEGG" id="cut:CUTER_10710"/>
<dbReference type="OrthoDB" id="3497025at2"/>
<accession>A0A0G3HFH8</accession>
<dbReference type="PANTHER" id="PTHR43606">
    <property type="entry name" value="PHOSPHATASE, PUTATIVE (AFU_ORTHOLOGUE AFUA_6G08710)-RELATED"/>
    <property type="match status" value="1"/>
</dbReference>
<dbReference type="InterPro" id="IPR029052">
    <property type="entry name" value="Metallo-depent_PP-like"/>
</dbReference>
<dbReference type="PANTHER" id="PTHR43606:SF2">
    <property type="entry name" value="ALKALINE PHOSPHATASE FAMILY PROTEIN (AFU_ORTHOLOGUE AFUA_5G03860)"/>
    <property type="match status" value="1"/>
</dbReference>
<dbReference type="Pfam" id="PF09423">
    <property type="entry name" value="PhoD"/>
    <property type="match status" value="1"/>
</dbReference>
<evidence type="ECO:0000313" key="5">
    <source>
        <dbReference type="Proteomes" id="UP000035548"/>
    </source>
</evidence>
<dbReference type="InterPro" id="IPR018946">
    <property type="entry name" value="PhoD-like_MPP"/>
</dbReference>